<comment type="caution">
    <text evidence="1">The sequence shown here is derived from an EMBL/GenBank/DDBJ whole genome shotgun (WGS) entry which is preliminary data.</text>
</comment>
<evidence type="ECO:0008006" key="2">
    <source>
        <dbReference type="Google" id="ProtNLM"/>
    </source>
</evidence>
<dbReference type="AlphaFoldDB" id="X1C6S5"/>
<dbReference type="EMBL" id="BART01028271">
    <property type="protein sequence ID" value="GAH03077.1"/>
    <property type="molecule type" value="Genomic_DNA"/>
</dbReference>
<protein>
    <recommendedName>
        <fullName evidence="2">Sialidase domain-containing protein</fullName>
    </recommendedName>
</protein>
<organism evidence="1">
    <name type="scientific">marine sediment metagenome</name>
    <dbReference type="NCBI Taxonomy" id="412755"/>
    <lineage>
        <taxon>unclassified sequences</taxon>
        <taxon>metagenomes</taxon>
        <taxon>ecological metagenomes</taxon>
    </lineage>
</organism>
<gene>
    <name evidence="1" type="ORF">S01H4_49898</name>
</gene>
<feature type="non-terminal residue" evidence="1">
    <location>
        <position position="1"/>
    </location>
</feature>
<sequence length="58" mass="6325">DIINDCDGALLDVEPDGTVHVAWSNNARVPDRCYIFHISKPSGGSWTTPEIVSLENAK</sequence>
<reference evidence="1" key="1">
    <citation type="journal article" date="2014" name="Front. Microbiol.">
        <title>High frequency of phylogenetically diverse reductive dehalogenase-homologous genes in deep subseafloor sedimentary metagenomes.</title>
        <authorList>
            <person name="Kawai M."/>
            <person name="Futagami T."/>
            <person name="Toyoda A."/>
            <person name="Takaki Y."/>
            <person name="Nishi S."/>
            <person name="Hori S."/>
            <person name="Arai W."/>
            <person name="Tsubouchi T."/>
            <person name="Morono Y."/>
            <person name="Uchiyama I."/>
            <person name="Ito T."/>
            <person name="Fujiyama A."/>
            <person name="Inagaki F."/>
            <person name="Takami H."/>
        </authorList>
    </citation>
    <scope>NUCLEOTIDE SEQUENCE</scope>
    <source>
        <strain evidence="1">Expedition CK06-06</strain>
    </source>
</reference>
<accession>X1C6S5</accession>
<evidence type="ECO:0000313" key="1">
    <source>
        <dbReference type="EMBL" id="GAH03077.1"/>
    </source>
</evidence>
<proteinExistence type="predicted"/>
<name>X1C6S5_9ZZZZ</name>